<dbReference type="FunFam" id="2.60.120.620:FF:000017">
    <property type="entry name" value="Transmembrane prolyl 4-hydroxylase"/>
    <property type="match status" value="1"/>
</dbReference>
<dbReference type="GO" id="GO:0005537">
    <property type="term" value="F:D-mannose binding"/>
    <property type="evidence" value="ECO:0007669"/>
    <property type="project" value="TreeGrafter"/>
</dbReference>
<gene>
    <name evidence="18" type="ORF">BBI17_007155</name>
    <name evidence="19" type="ORF">BBO99_00002235</name>
    <name evidence="16" type="ORF">JM16_001888</name>
    <name evidence="17" type="ORF">JM18_001898</name>
</gene>
<reference evidence="16" key="1">
    <citation type="journal article" date="2015" name="Genom Data">
        <title>Genome sequences of six Phytophthora species associated with forests in New Zealand.</title>
        <authorList>
            <person name="Studholme D.J."/>
            <person name="McDougal R.L."/>
            <person name="Sambles C."/>
            <person name="Hansen E."/>
            <person name="Hardy G."/>
            <person name="Grant M."/>
            <person name="Ganley R.J."/>
            <person name="Williams N.M."/>
        </authorList>
    </citation>
    <scope>NUCLEOTIDE SEQUENCE</scope>
    <source>
        <strain evidence="16">NZFS 2646</strain>
        <strain evidence="17">NZFS 3630</strain>
    </source>
</reference>
<evidence type="ECO:0000313" key="21">
    <source>
        <dbReference type="Proteomes" id="UP000285883"/>
    </source>
</evidence>
<evidence type="ECO:0000256" key="1">
    <source>
        <dbReference type="ARBA" id="ARBA00001961"/>
    </source>
</evidence>
<dbReference type="Proteomes" id="UP000785171">
    <property type="component" value="Unassembled WGS sequence"/>
</dbReference>
<dbReference type="Pfam" id="PF13640">
    <property type="entry name" value="2OG-FeII_Oxy_3"/>
    <property type="match status" value="1"/>
</dbReference>
<sequence>MFGRLVTLASAAALSALMASVSGSVVPALTFKQPYEVVDSYGHRQISDGIMYGGHTEVKKNFIRLTPDRQSKRGHIWSKSTIDKDELVTVVTYRIHGQGKKWFGDGIGLWFTQEPTWKNGDNHGFTDKYLGFGILLDTFHNVEHRGGHKDVTIQVNDGQKRLDDLNDENKIGCEAAFRYHSNSANFDPVYSSSRVRIKVKGNALEVEVDATNTGVWVECYKGNLPFADDWLKSATFGVSASTGALADNHDILRVQSFDQIDDAALGTVDAETWTHNYSKDFMQLMESSVCDQTCKVTILEKYVTNFQVETEHWFEMLREQTENTIGKLKEKERQNQRKIQALTDRMTNMMEQKIGQKMADVRSKVNEKIATEVEGELTVARSSWRLPFFVLLILIAGGRARETLQLTYAHRSLSADRDAPLKSVTIFRNGYSTGGVQMQLSAQLLSTRREEGELAAYLSQFVAVEGLHESVSGGSKEKERETPGVVADRVFNGQGELLQTYADILSGDRLYLVAPELHFVWPFVELGHRVSVTSQASPTKSPVIIESLSESPRTFRLYNFFSDEEADRLIERTLEIDDPTNKLQQSYVGPNDSKNKKKLSKHRTSENAFDTVSEAAVAIRKRVFDVLSLGKYVEDMSDGLQLLRYQQKQAYIAHEDYFAINTTADFNFDPHMGGSNRFATVFLYLSDVASGGQTVFPLAEMPEGLPAEYSHPPDAARDYEAAGSELFEPGSWEIDMVRKCSTKLAAYPQKGGAVLFYSQKPNGELDPKSLHGGCPVLEGTKWGANLWVWNKRRYGLDDDGRECSVHFENPTPHEIGVYWSGTLMTTLEANGGSITYNTFTGHEWVLKNSDNVVLTFPVDAAKGKKQTIVVPVPDKKAAAAKTNANVKSKNKDEL</sequence>
<dbReference type="InterPro" id="IPR051136">
    <property type="entry name" value="Intracellular_Lectin-GPT"/>
</dbReference>
<dbReference type="Gene3D" id="2.60.120.200">
    <property type="match status" value="1"/>
</dbReference>
<dbReference type="Gene3D" id="2.60.40.780">
    <property type="entry name" value="von Hippel-Lindau disease tumour suppressor, beta domain"/>
    <property type="match status" value="1"/>
</dbReference>
<accession>A0A421GXF7</accession>
<dbReference type="InterPro" id="IPR005052">
    <property type="entry name" value="Lectin_leg"/>
</dbReference>
<dbReference type="SUPFAM" id="SSF49468">
    <property type="entry name" value="VHL"/>
    <property type="match status" value="1"/>
</dbReference>
<dbReference type="GO" id="GO:0005789">
    <property type="term" value="C:endoplasmic reticulum membrane"/>
    <property type="evidence" value="ECO:0007669"/>
    <property type="project" value="TreeGrafter"/>
</dbReference>
<dbReference type="EMBL" id="JPWV03000026">
    <property type="protein sequence ID" value="KAG2529688.1"/>
    <property type="molecule type" value="Genomic_DNA"/>
</dbReference>
<feature type="domain" description="Fe2OG dioxygenase" evidence="15">
    <location>
        <begin position="636"/>
        <end position="790"/>
    </location>
</feature>
<dbReference type="InterPro" id="IPR013320">
    <property type="entry name" value="ConA-like_dom_sf"/>
</dbReference>
<dbReference type="Gene3D" id="2.60.120.620">
    <property type="entry name" value="q2cbj1_9rhob like domain"/>
    <property type="match status" value="1"/>
</dbReference>
<dbReference type="FunFam" id="2.60.120.200:FF:000163">
    <property type="entry name" value="Lectin, putative"/>
    <property type="match status" value="1"/>
</dbReference>
<dbReference type="Proteomes" id="UP000792063">
    <property type="component" value="Unassembled WGS sequence"/>
</dbReference>
<evidence type="ECO:0000256" key="12">
    <source>
        <dbReference type="SAM" id="MobiDB-lite"/>
    </source>
</evidence>
<keyword evidence="5 13" id="KW-0732">Signal</keyword>
<dbReference type="PANTHER" id="PTHR12223">
    <property type="entry name" value="VESICULAR MANNOSE-BINDING LECTIN"/>
    <property type="match status" value="1"/>
</dbReference>
<dbReference type="Pfam" id="PF03388">
    <property type="entry name" value="Lectin_leg-like"/>
    <property type="match status" value="1"/>
</dbReference>
<comment type="cofactor">
    <cofactor evidence="1">
        <name>L-ascorbate</name>
        <dbReference type="ChEBI" id="CHEBI:38290"/>
    </cofactor>
</comment>
<dbReference type="GO" id="GO:0051213">
    <property type="term" value="F:dioxygenase activity"/>
    <property type="evidence" value="ECO:0007669"/>
    <property type="project" value="UniProtKB-KW"/>
</dbReference>
<keyword evidence="10" id="KW-0472">Membrane</keyword>
<evidence type="ECO:0000256" key="10">
    <source>
        <dbReference type="ARBA" id="ARBA00023136"/>
    </source>
</evidence>
<keyword evidence="7" id="KW-1133">Transmembrane helix</keyword>
<keyword evidence="6" id="KW-0223">Dioxygenase</keyword>
<keyword evidence="4" id="KW-0479">Metal-binding</keyword>
<evidence type="ECO:0000313" key="16">
    <source>
        <dbReference type="EMBL" id="KAG2529688.1"/>
    </source>
</evidence>
<reference evidence="20 21" key="2">
    <citation type="submission" date="2018-07" db="EMBL/GenBank/DDBJ databases">
        <title>Genome sequencing of oomycete isolates from Chile give support for New Zealand origin for Phytophthora kernoviae and make available the first Nothophytophthora sp. genome.</title>
        <authorList>
            <person name="Studholme D.J."/>
            <person name="Sanfuentes E."/>
            <person name="Panda P."/>
            <person name="Hill R."/>
            <person name="Sambles C."/>
            <person name="Grant M."/>
            <person name="Williams N.M."/>
            <person name="Mcdougal R.L."/>
        </authorList>
    </citation>
    <scope>NUCLEOTIDE SEQUENCE [LARGE SCALE GENOMIC DNA]</scope>
    <source>
        <strain evidence="18">Chile2</strain>
        <strain evidence="19">Chile4</strain>
    </source>
</reference>
<feature type="coiled-coil region" evidence="11">
    <location>
        <begin position="314"/>
        <end position="345"/>
    </location>
</feature>
<feature type="signal peptide" evidence="13">
    <location>
        <begin position="1"/>
        <end position="23"/>
    </location>
</feature>
<dbReference type="CDD" id="cd07308">
    <property type="entry name" value="lectin_leg-like"/>
    <property type="match status" value="1"/>
</dbReference>
<dbReference type="SMART" id="SM00702">
    <property type="entry name" value="P4Hc"/>
    <property type="match status" value="1"/>
</dbReference>
<dbReference type="STRING" id="325452.A0A421GXF7"/>
<keyword evidence="20" id="KW-1185">Reference proteome</keyword>
<dbReference type="InterPro" id="IPR005123">
    <property type="entry name" value="Oxoglu/Fe-dep_dioxygenase_dom"/>
</dbReference>
<dbReference type="EMBL" id="JPWU03000023">
    <property type="protein sequence ID" value="KAG2531005.1"/>
    <property type="molecule type" value="Genomic_DNA"/>
</dbReference>
<dbReference type="SUPFAM" id="SSF49899">
    <property type="entry name" value="Concanavalin A-like lectins/glucanases"/>
    <property type="match status" value="1"/>
</dbReference>
<evidence type="ECO:0000259" key="14">
    <source>
        <dbReference type="PROSITE" id="PS51328"/>
    </source>
</evidence>
<dbReference type="GO" id="GO:0005793">
    <property type="term" value="C:endoplasmic reticulum-Golgi intermediate compartment"/>
    <property type="evidence" value="ECO:0007669"/>
    <property type="project" value="TreeGrafter"/>
</dbReference>
<dbReference type="InterPro" id="IPR044862">
    <property type="entry name" value="Pro_4_hyd_alph_FE2OG_OXY"/>
</dbReference>
<evidence type="ECO:0000256" key="11">
    <source>
        <dbReference type="SAM" id="Coils"/>
    </source>
</evidence>
<dbReference type="GO" id="GO:0016705">
    <property type="term" value="F:oxidoreductase activity, acting on paired donors, with incorporation or reduction of molecular oxygen"/>
    <property type="evidence" value="ECO:0007669"/>
    <property type="project" value="InterPro"/>
</dbReference>
<dbReference type="EMBL" id="MBDN02000036">
    <property type="protein sequence ID" value="RLN83295.1"/>
    <property type="molecule type" value="Genomic_DNA"/>
</dbReference>
<evidence type="ECO:0000256" key="9">
    <source>
        <dbReference type="ARBA" id="ARBA00023004"/>
    </source>
</evidence>
<dbReference type="EMBL" id="MAYM02002078">
    <property type="protein sequence ID" value="RLN05834.1"/>
    <property type="molecule type" value="Genomic_DNA"/>
</dbReference>
<keyword evidence="8" id="KW-0560">Oxidoreductase</keyword>
<evidence type="ECO:0000256" key="8">
    <source>
        <dbReference type="ARBA" id="ARBA00023002"/>
    </source>
</evidence>
<dbReference type="InterPro" id="IPR037140">
    <property type="entry name" value="VHL_beta_dom_sf"/>
</dbReference>
<evidence type="ECO:0000256" key="2">
    <source>
        <dbReference type="ARBA" id="ARBA00004479"/>
    </source>
</evidence>
<comment type="caution">
    <text evidence="19">The sequence shown here is derived from an EMBL/GenBank/DDBJ whole genome shotgun (WGS) entry which is preliminary data.</text>
</comment>
<dbReference type="Proteomes" id="UP000285883">
    <property type="component" value="Unassembled WGS sequence"/>
</dbReference>
<reference evidence="16" key="3">
    <citation type="submission" date="2020-06" db="EMBL/GenBank/DDBJ databases">
        <authorList>
            <person name="Studholme D.J."/>
        </authorList>
    </citation>
    <scope>NUCLEOTIDE SEQUENCE</scope>
    <source>
        <strain evidence="16">NZFS 2646</strain>
        <strain evidence="17">NZFS 3630</strain>
    </source>
</reference>
<evidence type="ECO:0008006" key="22">
    <source>
        <dbReference type="Google" id="ProtNLM"/>
    </source>
</evidence>
<dbReference type="GO" id="GO:0030134">
    <property type="term" value="C:COPII-coated ER to Golgi transport vesicle"/>
    <property type="evidence" value="ECO:0007669"/>
    <property type="project" value="TreeGrafter"/>
</dbReference>
<proteinExistence type="predicted"/>
<keyword evidence="9" id="KW-0408">Iron</keyword>
<dbReference type="Proteomes" id="UP000285624">
    <property type="component" value="Unassembled WGS sequence"/>
</dbReference>
<dbReference type="AlphaFoldDB" id="A0A421GXF7"/>
<evidence type="ECO:0000313" key="19">
    <source>
        <dbReference type="EMBL" id="RLN83295.1"/>
    </source>
</evidence>
<evidence type="ECO:0000313" key="17">
    <source>
        <dbReference type="EMBL" id="KAG2531005.1"/>
    </source>
</evidence>
<evidence type="ECO:0000256" key="4">
    <source>
        <dbReference type="ARBA" id="ARBA00022723"/>
    </source>
</evidence>
<comment type="subcellular location">
    <subcellularLocation>
        <location evidence="2">Membrane</location>
        <topology evidence="2">Single-pass type I membrane protein</topology>
    </subcellularLocation>
</comment>
<dbReference type="PROSITE" id="PS51328">
    <property type="entry name" value="L_LECTIN_LIKE"/>
    <property type="match status" value="1"/>
</dbReference>
<dbReference type="InterPro" id="IPR006620">
    <property type="entry name" value="Pro_4_hyd_alph"/>
</dbReference>
<dbReference type="GO" id="GO:0005506">
    <property type="term" value="F:iron ion binding"/>
    <property type="evidence" value="ECO:0007669"/>
    <property type="project" value="InterPro"/>
</dbReference>
<evidence type="ECO:0000256" key="13">
    <source>
        <dbReference type="SAM" id="SignalP"/>
    </source>
</evidence>
<evidence type="ECO:0000256" key="6">
    <source>
        <dbReference type="ARBA" id="ARBA00022964"/>
    </source>
</evidence>
<evidence type="ECO:0000256" key="3">
    <source>
        <dbReference type="ARBA" id="ARBA00022692"/>
    </source>
</evidence>
<dbReference type="GO" id="GO:0006888">
    <property type="term" value="P:endoplasmic reticulum to Golgi vesicle-mediated transport"/>
    <property type="evidence" value="ECO:0007669"/>
    <property type="project" value="TreeGrafter"/>
</dbReference>
<feature type="chain" id="PRO_5036107173" description="Fe2OG dioxygenase domain-containing protein" evidence="13">
    <location>
        <begin position="24"/>
        <end position="894"/>
    </location>
</feature>
<evidence type="ECO:0000256" key="5">
    <source>
        <dbReference type="ARBA" id="ARBA00022729"/>
    </source>
</evidence>
<name>A0A421GXF7_9STRA</name>
<feature type="domain" description="L-type lectin-like" evidence="14">
    <location>
        <begin position="23"/>
        <end position="259"/>
    </location>
</feature>
<evidence type="ECO:0000313" key="18">
    <source>
        <dbReference type="EMBL" id="RLN05834.1"/>
    </source>
</evidence>
<dbReference type="InterPro" id="IPR036208">
    <property type="entry name" value="VHL_sf"/>
</dbReference>
<feature type="region of interest" description="Disordered" evidence="12">
    <location>
        <begin position="581"/>
        <end position="604"/>
    </location>
</feature>
<evidence type="ECO:0000313" key="20">
    <source>
        <dbReference type="Proteomes" id="UP000285624"/>
    </source>
</evidence>
<dbReference type="PANTHER" id="PTHR12223:SF28">
    <property type="entry name" value="LECTIN, MANNOSE BINDING 1 LIKE"/>
    <property type="match status" value="1"/>
</dbReference>
<evidence type="ECO:0000259" key="15">
    <source>
        <dbReference type="PROSITE" id="PS51471"/>
    </source>
</evidence>
<keyword evidence="11" id="KW-0175">Coiled coil</keyword>
<dbReference type="GO" id="GO:0000139">
    <property type="term" value="C:Golgi membrane"/>
    <property type="evidence" value="ECO:0007669"/>
    <property type="project" value="TreeGrafter"/>
</dbReference>
<protein>
    <recommendedName>
        <fullName evidence="22">Fe2OG dioxygenase domain-containing protein</fullName>
    </recommendedName>
</protein>
<dbReference type="PROSITE" id="PS51471">
    <property type="entry name" value="FE2OG_OXY"/>
    <property type="match status" value="1"/>
</dbReference>
<organism evidence="19 20">
    <name type="scientific">Phytophthora kernoviae</name>
    <dbReference type="NCBI Taxonomy" id="325452"/>
    <lineage>
        <taxon>Eukaryota</taxon>
        <taxon>Sar</taxon>
        <taxon>Stramenopiles</taxon>
        <taxon>Oomycota</taxon>
        <taxon>Peronosporomycetes</taxon>
        <taxon>Peronosporales</taxon>
        <taxon>Peronosporaceae</taxon>
        <taxon>Phytophthora</taxon>
    </lineage>
</organism>
<keyword evidence="3" id="KW-0812">Transmembrane</keyword>
<evidence type="ECO:0000256" key="7">
    <source>
        <dbReference type="ARBA" id="ARBA00022989"/>
    </source>
</evidence>
<dbReference type="GO" id="GO:0031418">
    <property type="term" value="F:L-ascorbic acid binding"/>
    <property type="evidence" value="ECO:0007669"/>
    <property type="project" value="InterPro"/>
</dbReference>